<evidence type="ECO:0000313" key="2">
    <source>
        <dbReference type="EMBL" id="OJJ34342.1"/>
    </source>
</evidence>
<proteinExistence type="predicted"/>
<keyword evidence="3" id="KW-1185">Reference proteome</keyword>
<dbReference type="GeneID" id="63746977"/>
<evidence type="ECO:0000256" key="1">
    <source>
        <dbReference type="SAM" id="MobiDB-lite"/>
    </source>
</evidence>
<sequence length="157" mass="17447">MASNWFKLGQGNHPEMESSPNNADMANSSNQYTTDEIKDVPTSHLSPEEQATMVEALQSMEITSVVQGTQTEHTENNQIMTRPRASSMEHTSVDDHHRALQSREMAYTSSLYRSRSMSELRGTDEEPQILLSAPGFNALSTHDASDVEMGDFCSCCK</sequence>
<dbReference type="EMBL" id="KV878213">
    <property type="protein sequence ID" value="OJJ34342.1"/>
    <property type="molecule type" value="Genomic_DNA"/>
</dbReference>
<protein>
    <submittedName>
        <fullName evidence="2">Uncharacterized protein</fullName>
    </submittedName>
</protein>
<reference evidence="3" key="1">
    <citation type="journal article" date="2017" name="Genome Biol.">
        <title>Comparative genomics reveals high biological diversity and specific adaptations in the industrially and medically important fungal genus Aspergillus.</title>
        <authorList>
            <person name="de Vries R.P."/>
            <person name="Riley R."/>
            <person name="Wiebenga A."/>
            <person name="Aguilar-Osorio G."/>
            <person name="Amillis S."/>
            <person name="Uchima C.A."/>
            <person name="Anderluh G."/>
            <person name="Asadollahi M."/>
            <person name="Askin M."/>
            <person name="Barry K."/>
            <person name="Battaglia E."/>
            <person name="Bayram O."/>
            <person name="Benocci T."/>
            <person name="Braus-Stromeyer S.A."/>
            <person name="Caldana C."/>
            <person name="Canovas D."/>
            <person name="Cerqueira G.C."/>
            <person name="Chen F."/>
            <person name="Chen W."/>
            <person name="Choi C."/>
            <person name="Clum A."/>
            <person name="Dos Santos R.A."/>
            <person name="Damasio A.R."/>
            <person name="Diallinas G."/>
            <person name="Emri T."/>
            <person name="Fekete E."/>
            <person name="Flipphi M."/>
            <person name="Freyberg S."/>
            <person name="Gallo A."/>
            <person name="Gournas C."/>
            <person name="Habgood R."/>
            <person name="Hainaut M."/>
            <person name="Harispe M.L."/>
            <person name="Henrissat B."/>
            <person name="Hilden K.S."/>
            <person name="Hope R."/>
            <person name="Hossain A."/>
            <person name="Karabika E."/>
            <person name="Karaffa L."/>
            <person name="Karanyi Z."/>
            <person name="Krasevec N."/>
            <person name="Kuo A."/>
            <person name="Kusch H."/>
            <person name="LaButti K."/>
            <person name="Lagendijk E.L."/>
            <person name="Lapidus A."/>
            <person name="Levasseur A."/>
            <person name="Lindquist E."/>
            <person name="Lipzen A."/>
            <person name="Logrieco A.F."/>
            <person name="MacCabe A."/>
            <person name="Maekelae M.R."/>
            <person name="Malavazi I."/>
            <person name="Melin P."/>
            <person name="Meyer V."/>
            <person name="Mielnichuk N."/>
            <person name="Miskei M."/>
            <person name="Molnar A.P."/>
            <person name="Mule G."/>
            <person name="Ngan C.Y."/>
            <person name="Orejas M."/>
            <person name="Orosz E."/>
            <person name="Ouedraogo J.P."/>
            <person name="Overkamp K.M."/>
            <person name="Park H.-S."/>
            <person name="Perrone G."/>
            <person name="Piumi F."/>
            <person name="Punt P.J."/>
            <person name="Ram A.F."/>
            <person name="Ramon A."/>
            <person name="Rauscher S."/>
            <person name="Record E."/>
            <person name="Riano-Pachon D.M."/>
            <person name="Robert V."/>
            <person name="Roehrig J."/>
            <person name="Ruller R."/>
            <person name="Salamov A."/>
            <person name="Salih N.S."/>
            <person name="Samson R.A."/>
            <person name="Sandor E."/>
            <person name="Sanguinetti M."/>
            <person name="Schuetze T."/>
            <person name="Sepcic K."/>
            <person name="Shelest E."/>
            <person name="Sherlock G."/>
            <person name="Sophianopoulou V."/>
            <person name="Squina F.M."/>
            <person name="Sun H."/>
            <person name="Susca A."/>
            <person name="Todd R.B."/>
            <person name="Tsang A."/>
            <person name="Unkles S.E."/>
            <person name="van de Wiele N."/>
            <person name="van Rossen-Uffink D."/>
            <person name="Oliveira J.V."/>
            <person name="Vesth T.C."/>
            <person name="Visser J."/>
            <person name="Yu J.-H."/>
            <person name="Zhou M."/>
            <person name="Andersen M.R."/>
            <person name="Archer D.B."/>
            <person name="Baker S.E."/>
            <person name="Benoit I."/>
            <person name="Brakhage A.A."/>
            <person name="Braus G.H."/>
            <person name="Fischer R."/>
            <person name="Frisvad J.C."/>
            <person name="Goldman G.H."/>
            <person name="Houbraken J."/>
            <person name="Oakley B."/>
            <person name="Pocsi I."/>
            <person name="Scazzocchio C."/>
            <person name="Seiboth B."/>
            <person name="vanKuyk P.A."/>
            <person name="Wortman J."/>
            <person name="Dyer P.S."/>
            <person name="Grigoriev I.V."/>
        </authorList>
    </citation>
    <scope>NUCLEOTIDE SEQUENCE [LARGE SCALE GENOMIC DNA]</scope>
    <source>
        <strain evidence="3">DTO 134E9</strain>
    </source>
</reference>
<gene>
    <name evidence="2" type="ORF">ASPWEDRAFT_173761</name>
</gene>
<feature type="compositionally biased region" description="Polar residues" evidence="1">
    <location>
        <begin position="18"/>
        <end position="34"/>
    </location>
</feature>
<organism evidence="2 3">
    <name type="scientific">Aspergillus wentii DTO 134E9</name>
    <dbReference type="NCBI Taxonomy" id="1073089"/>
    <lineage>
        <taxon>Eukaryota</taxon>
        <taxon>Fungi</taxon>
        <taxon>Dikarya</taxon>
        <taxon>Ascomycota</taxon>
        <taxon>Pezizomycotina</taxon>
        <taxon>Eurotiomycetes</taxon>
        <taxon>Eurotiomycetidae</taxon>
        <taxon>Eurotiales</taxon>
        <taxon>Aspergillaceae</taxon>
        <taxon>Aspergillus</taxon>
        <taxon>Aspergillus subgen. Cremei</taxon>
    </lineage>
</organism>
<feature type="region of interest" description="Disordered" evidence="1">
    <location>
        <begin position="66"/>
        <end position="101"/>
    </location>
</feature>
<feature type="region of interest" description="Disordered" evidence="1">
    <location>
        <begin position="1"/>
        <end position="43"/>
    </location>
</feature>
<dbReference type="VEuPathDB" id="FungiDB:ASPWEDRAFT_173761"/>
<evidence type="ECO:0000313" key="3">
    <source>
        <dbReference type="Proteomes" id="UP000184383"/>
    </source>
</evidence>
<accession>A0A1L9RHE3</accession>
<dbReference type="Proteomes" id="UP000184383">
    <property type="component" value="Unassembled WGS sequence"/>
</dbReference>
<dbReference type="AlphaFoldDB" id="A0A1L9RHE3"/>
<dbReference type="RefSeq" id="XP_040688018.1">
    <property type="nucleotide sequence ID" value="XM_040831129.1"/>
</dbReference>
<name>A0A1L9RHE3_ASPWE</name>
<feature type="compositionally biased region" description="Polar residues" evidence="1">
    <location>
        <begin position="66"/>
        <end position="80"/>
    </location>
</feature>